<organism evidence="2 3">
    <name type="scientific">Hafnia alvei FB1</name>
    <dbReference type="NCBI Taxonomy" id="1453496"/>
    <lineage>
        <taxon>Bacteria</taxon>
        <taxon>Pseudomonadati</taxon>
        <taxon>Pseudomonadota</taxon>
        <taxon>Gammaproteobacteria</taxon>
        <taxon>Enterobacterales</taxon>
        <taxon>Hafniaceae</taxon>
        <taxon>Hafnia</taxon>
    </lineage>
</organism>
<evidence type="ECO:0000313" key="2">
    <source>
        <dbReference type="EMBL" id="AIU71224.1"/>
    </source>
</evidence>
<dbReference type="InterPro" id="IPR006175">
    <property type="entry name" value="YjgF/YER057c/UK114"/>
</dbReference>
<dbReference type="AlphaFoldDB" id="A0A097QXL7"/>
<dbReference type="HOGENOM" id="CLU_100715_7_4_6"/>
<dbReference type="EMBL" id="CP009706">
    <property type="protein sequence ID" value="AIU71224.1"/>
    <property type="molecule type" value="Genomic_DNA"/>
</dbReference>
<dbReference type="RefSeq" id="WP_025802083.1">
    <property type="nucleotide sequence ID" value="NZ_CP009706.1"/>
</dbReference>
<dbReference type="PANTHER" id="PTHR11803">
    <property type="entry name" value="2-IMINOBUTANOATE/2-IMINOPROPANOATE DEAMINASE RIDA"/>
    <property type="match status" value="1"/>
</dbReference>
<protein>
    <submittedName>
        <fullName evidence="2">Uncharacterized protein</fullName>
    </submittedName>
</protein>
<dbReference type="PANTHER" id="PTHR11803:SF58">
    <property type="entry name" value="PROTEIN HMF1-RELATED"/>
    <property type="match status" value="1"/>
</dbReference>
<accession>A0A097QXL7</accession>
<comment type="similarity">
    <text evidence="1">Belongs to the RutC family.</text>
</comment>
<gene>
    <name evidence="2" type="ORF">AT03_01645</name>
</gene>
<dbReference type="Gene3D" id="3.30.1330.40">
    <property type="entry name" value="RutC-like"/>
    <property type="match status" value="1"/>
</dbReference>
<name>A0A097QXL7_HAFAL</name>
<evidence type="ECO:0000313" key="3">
    <source>
        <dbReference type="Proteomes" id="UP000029986"/>
    </source>
</evidence>
<dbReference type="CDD" id="cd00448">
    <property type="entry name" value="YjgF_YER057c_UK114_family"/>
    <property type="match status" value="1"/>
</dbReference>
<dbReference type="SUPFAM" id="SSF55298">
    <property type="entry name" value="YjgF-like"/>
    <property type="match status" value="1"/>
</dbReference>
<dbReference type="PATRIC" id="fig|1453496.5.peg.333"/>
<dbReference type="InterPro" id="IPR035959">
    <property type="entry name" value="RutC-like_sf"/>
</dbReference>
<evidence type="ECO:0000256" key="1">
    <source>
        <dbReference type="ARBA" id="ARBA00010552"/>
    </source>
</evidence>
<dbReference type="OrthoDB" id="9803101at2"/>
<dbReference type="GO" id="GO:0005829">
    <property type="term" value="C:cytosol"/>
    <property type="evidence" value="ECO:0007669"/>
    <property type="project" value="TreeGrafter"/>
</dbReference>
<dbReference type="KEGG" id="hav:AT03_01645"/>
<dbReference type="Proteomes" id="UP000029986">
    <property type="component" value="Chromosome"/>
</dbReference>
<dbReference type="Pfam" id="PF01042">
    <property type="entry name" value="Ribonuc_L-PSP"/>
    <property type="match status" value="1"/>
</dbReference>
<reference evidence="2 3" key="1">
    <citation type="journal article" date="2014" name="Gut Pathog.">
        <title>Gene clusters of Hafnia alvei strain FB1 important in survival and pathogenesis: a draft genome perspective.</title>
        <authorList>
            <person name="Tan J.Y."/>
            <person name="Yin W.F."/>
            <person name="Chan K.G."/>
        </authorList>
    </citation>
    <scope>NUCLEOTIDE SEQUENCE [LARGE SCALE GENOMIC DNA]</scope>
    <source>
        <strain evidence="2 3">FB1</strain>
    </source>
</reference>
<dbReference type="eggNOG" id="COG0251">
    <property type="taxonomic scope" value="Bacteria"/>
</dbReference>
<proteinExistence type="inferred from homology"/>
<keyword evidence="3" id="KW-1185">Reference proteome</keyword>
<sequence length="126" mass="13783">MKIIHSDRLPTPGGHYSPAIISGNSLYISGQLPISLTSPQPQGELAEQAQTVFNNIDILLETTGINKHHLVNVQVYLSDVALWPEFNRLYAQWIGDHRPARTVVPCSALHYGALLEMSAIAEIALG</sequence>
<dbReference type="GO" id="GO:0019239">
    <property type="term" value="F:deaminase activity"/>
    <property type="evidence" value="ECO:0007669"/>
    <property type="project" value="TreeGrafter"/>
</dbReference>